<dbReference type="SUPFAM" id="SSF51556">
    <property type="entry name" value="Metallo-dependent hydrolases"/>
    <property type="match status" value="1"/>
</dbReference>
<dbReference type="STRING" id="266117.Rxyl_2240"/>
<evidence type="ECO:0000256" key="1">
    <source>
        <dbReference type="ARBA" id="ARBA00023239"/>
    </source>
</evidence>
<name>Q1ATV2_RUBXD</name>
<evidence type="ECO:0000313" key="4">
    <source>
        <dbReference type="Proteomes" id="UP000006637"/>
    </source>
</evidence>
<keyword evidence="1 3" id="KW-0456">Lyase</keyword>
<dbReference type="PANTHER" id="PTHR21240">
    <property type="entry name" value="2-AMINO-3-CARBOXYLMUCONATE-6-SEMIALDEHYDE DECARBOXYLASE"/>
    <property type="match status" value="1"/>
</dbReference>
<dbReference type="InterPro" id="IPR032466">
    <property type="entry name" value="Metal_Hydrolase"/>
</dbReference>
<dbReference type="Gene3D" id="3.20.20.140">
    <property type="entry name" value="Metal-dependent hydrolases"/>
    <property type="match status" value="1"/>
</dbReference>
<sequence>MMAGRTPTVDVHAHAVVPAAFDLVASEPGFRLEREADLANFGAETMRNQRAVLEEIGPLLTSLDRRLEQMDRMGIDVQLVSPSPAHYHTWAGPKLARSLARTVNEGIAVLCASRPDRLVGLGLAPIQHPDVAEEALVCAVLDLGLEGVEITTAAPGRELGDEAYEGFWARAEELGALVFIHPWGCTLGERLSRHYLANIVGNPVETTVALSHIIFSGLLDRHPDLRVLVAHGGGYLPFYTGRSDHGWRVRPEVRTPREPPSSYLRRIYFDSLVYEPEALEHLVRKVGAERVLLGSDFPFDMGSEDPLGHVRSAPGLSPGERAAICGGNAARLLRLTWCG</sequence>
<dbReference type="PANTHER" id="PTHR21240:SF28">
    <property type="entry name" value="ISO-OROTATE DECARBOXYLASE (EUROFUNG)"/>
    <property type="match status" value="1"/>
</dbReference>
<accession>Q1ATV2</accession>
<dbReference type="EMBL" id="CP000386">
    <property type="protein sequence ID" value="ABG05176.1"/>
    <property type="molecule type" value="Genomic_DNA"/>
</dbReference>
<dbReference type="InterPro" id="IPR006680">
    <property type="entry name" value="Amidohydro-rel"/>
</dbReference>
<dbReference type="KEGG" id="rxy:Rxyl_2240"/>
<dbReference type="GO" id="GO:0016787">
    <property type="term" value="F:hydrolase activity"/>
    <property type="evidence" value="ECO:0007669"/>
    <property type="project" value="InterPro"/>
</dbReference>
<dbReference type="GO" id="GO:0005737">
    <property type="term" value="C:cytoplasm"/>
    <property type="evidence" value="ECO:0007669"/>
    <property type="project" value="TreeGrafter"/>
</dbReference>
<dbReference type="eggNOG" id="COG2159">
    <property type="taxonomic scope" value="Bacteria"/>
</dbReference>
<proteinExistence type="predicted"/>
<dbReference type="EC" id="4.1.1.45" evidence="3"/>
<evidence type="ECO:0000313" key="3">
    <source>
        <dbReference type="EMBL" id="ABG05176.1"/>
    </source>
</evidence>
<dbReference type="Proteomes" id="UP000006637">
    <property type="component" value="Chromosome"/>
</dbReference>
<dbReference type="Pfam" id="PF04909">
    <property type="entry name" value="Amidohydro_2"/>
    <property type="match status" value="1"/>
</dbReference>
<dbReference type="PhylomeDB" id="Q1ATV2"/>
<dbReference type="OrthoDB" id="8673173at2"/>
<protein>
    <submittedName>
        <fullName evidence="3">Aminocarboxymuconate-semialdehyde decarboxylase</fullName>
        <ecNumber evidence="3">4.1.1.45</ecNumber>
    </submittedName>
</protein>
<dbReference type="GO" id="GO:0019748">
    <property type="term" value="P:secondary metabolic process"/>
    <property type="evidence" value="ECO:0007669"/>
    <property type="project" value="TreeGrafter"/>
</dbReference>
<gene>
    <name evidence="3" type="ordered locus">Rxyl_2240</name>
</gene>
<organism evidence="3 4">
    <name type="scientific">Rubrobacter xylanophilus (strain DSM 9941 / JCM 11954 / NBRC 16129 / PRD-1)</name>
    <dbReference type="NCBI Taxonomy" id="266117"/>
    <lineage>
        <taxon>Bacteria</taxon>
        <taxon>Bacillati</taxon>
        <taxon>Actinomycetota</taxon>
        <taxon>Rubrobacteria</taxon>
        <taxon>Rubrobacterales</taxon>
        <taxon>Rubrobacteraceae</taxon>
        <taxon>Rubrobacter</taxon>
    </lineage>
</organism>
<keyword evidence="4" id="KW-1185">Reference proteome</keyword>
<reference evidence="3 4" key="1">
    <citation type="submission" date="2006-06" db="EMBL/GenBank/DDBJ databases">
        <title>Complete sequence of Rubrobacter xylanophilus DSM 9941.</title>
        <authorList>
            <consortium name="US DOE Joint Genome Institute"/>
            <person name="Copeland A."/>
            <person name="Lucas S."/>
            <person name="Lapidus A."/>
            <person name="Barry K."/>
            <person name="Detter J.C."/>
            <person name="Glavina del Rio T."/>
            <person name="Hammon N."/>
            <person name="Israni S."/>
            <person name="Dalin E."/>
            <person name="Tice H."/>
            <person name="Pitluck S."/>
            <person name="Munk A.C."/>
            <person name="Brettin T."/>
            <person name="Bruce D."/>
            <person name="Han C."/>
            <person name="Tapia R."/>
            <person name="Gilna P."/>
            <person name="Schmutz J."/>
            <person name="Larimer F."/>
            <person name="Land M."/>
            <person name="Hauser L."/>
            <person name="Kyrpides N."/>
            <person name="Lykidis A."/>
            <person name="da Costa M.S."/>
            <person name="Rainey F.A."/>
            <person name="Empadinhas N."/>
            <person name="Jolivet E."/>
            <person name="Battista J.R."/>
            <person name="Richardson P."/>
        </authorList>
    </citation>
    <scope>NUCLEOTIDE SEQUENCE [LARGE SCALE GENOMIC DNA]</scope>
    <source>
        <strain evidence="4">DSM 9941 / NBRC 16129 / PRD-1</strain>
    </source>
</reference>
<evidence type="ECO:0000259" key="2">
    <source>
        <dbReference type="Pfam" id="PF04909"/>
    </source>
</evidence>
<dbReference type="HOGENOM" id="CLU_039329_1_2_11"/>
<dbReference type="InterPro" id="IPR032465">
    <property type="entry name" value="ACMSD"/>
</dbReference>
<dbReference type="RefSeq" id="WP_011565190.1">
    <property type="nucleotide sequence ID" value="NC_008148.1"/>
</dbReference>
<feature type="domain" description="Amidohydrolase-related" evidence="2">
    <location>
        <begin position="9"/>
        <end position="335"/>
    </location>
</feature>
<dbReference type="GO" id="GO:0001760">
    <property type="term" value="F:aminocarboxymuconate-semialdehyde decarboxylase activity"/>
    <property type="evidence" value="ECO:0007669"/>
    <property type="project" value="UniProtKB-EC"/>
</dbReference>
<dbReference type="AlphaFoldDB" id="Q1ATV2"/>